<evidence type="ECO:0000256" key="5">
    <source>
        <dbReference type="ARBA" id="ARBA00023180"/>
    </source>
</evidence>
<keyword evidence="9" id="KW-1185">Reference proteome</keyword>
<dbReference type="InterPro" id="IPR006946">
    <property type="entry name" value="DGR2-like_dom"/>
</dbReference>
<keyword evidence="6" id="KW-0472">Membrane</keyword>
<protein>
    <recommendedName>
        <fullName evidence="7">DUF642 domain-containing protein</fullName>
    </recommendedName>
</protein>
<dbReference type="PANTHER" id="PTHR31265:SF1">
    <property type="entry name" value="OS01G0756600 PROTEIN"/>
    <property type="match status" value="1"/>
</dbReference>
<dbReference type="SUPFAM" id="SSF49785">
    <property type="entry name" value="Galactose-binding domain-like"/>
    <property type="match status" value="1"/>
</dbReference>
<dbReference type="OrthoDB" id="621266at2759"/>
<keyword evidence="4" id="KW-0732">Signal</keyword>
<accession>A0A5J9SEA2</accession>
<dbReference type="GO" id="GO:0005886">
    <property type="term" value="C:plasma membrane"/>
    <property type="evidence" value="ECO:0007669"/>
    <property type="project" value="TreeGrafter"/>
</dbReference>
<name>A0A5J9SEA2_9POAL</name>
<evidence type="ECO:0000256" key="1">
    <source>
        <dbReference type="ARBA" id="ARBA00004191"/>
    </source>
</evidence>
<evidence type="ECO:0000313" key="9">
    <source>
        <dbReference type="Proteomes" id="UP000324897"/>
    </source>
</evidence>
<feature type="transmembrane region" description="Helical" evidence="6">
    <location>
        <begin position="436"/>
        <end position="462"/>
    </location>
</feature>
<keyword evidence="2" id="KW-0134">Cell wall</keyword>
<dbReference type="AlphaFoldDB" id="A0A5J9SEA2"/>
<reference evidence="8 9" key="1">
    <citation type="journal article" date="2019" name="Sci. Rep.">
        <title>A high-quality genome of Eragrostis curvula grass provides insights into Poaceae evolution and supports new strategies to enhance forage quality.</title>
        <authorList>
            <person name="Carballo J."/>
            <person name="Santos B.A.C.M."/>
            <person name="Zappacosta D."/>
            <person name="Garbus I."/>
            <person name="Selva J.P."/>
            <person name="Gallo C.A."/>
            <person name="Diaz A."/>
            <person name="Albertini E."/>
            <person name="Caccamo M."/>
            <person name="Echenique V."/>
        </authorList>
    </citation>
    <scope>NUCLEOTIDE SEQUENCE [LARGE SCALE GENOMIC DNA]</scope>
    <source>
        <strain evidence="9">cv. Victoria</strain>
        <tissue evidence="8">Leaf</tissue>
    </source>
</reference>
<dbReference type="InterPro" id="IPR052437">
    <property type="entry name" value="Pectin_Meth_Modulator"/>
</dbReference>
<sequence length="463" mass="49509">MRPPTRRGRLGSASPSTRTEPLLVSYLSLRSSHSAPTRHHPTYWCYCLGGGAERWECRGLVEMEQDSARRSVAMLALCSALLLAAAPAHLASAAPVEDGLLSNGDFETAPAGGFAKSASVADGASSIPGWTINGTVELISAGQHQGGMILIVPQGDHAVRLGNDASVGQVVQVEKGSEYAITFSAARTCAQLEALNVSVLGGVSQTVDLQTLYNIEGWDAYALAFQATDEEAHLQFMNPGMEDDPTCGPILDNVAVKKLFTPDKPKDNVVVNGDFEEGPWMFPNTSFGVLLPTNLDEQTSALPGWMIESNRAVRYVDSDEYKVPQGKRAIELLSGKEGIISQMVETTPEKVYSLTFTLGSAGDSCQPPMAVMAYAGDQAQNFHYSPMGNATSQLANVTFTARAERSRVAFYSVYYNTRSDDHSSLCGPVIDDIRVWALNAATGLKASIGLILGIAAVVAMFLF</sequence>
<organism evidence="8 9">
    <name type="scientific">Eragrostis curvula</name>
    <name type="common">weeping love grass</name>
    <dbReference type="NCBI Taxonomy" id="38414"/>
    <lineage>
        <taxon>Eukaryota</taxon>
        <taxon>Viridiplantae</taxon>
        <taxon>Streptophyta</taxon>
        <taxon>Embryophyta</taxon>
        <taxon>Tracheophyta</taxon>
        <taxon>Spermatophyta</taxon>
        <taxon>Magnoliopsida</taxon>
        <taxon>Liliopsida</taxon>
        <taxon>Poales</taxon>
        <taxon>Poaceae</taxon>
        <taxon>PACMAD clade</taxon>
        <taxon>Chloridoideae</taxon>
        <taxon>Eragrostideae</taxon>
        <taxon>Eragrostidinae</taxon>
        <taxon>Eragrostis</taxon>
    </lineage>
</organism>
<gene>
    <name evidence="8" type="ORF">EJB05_57685</name>
</gene>
<evidence type="ECO:0000256" key="2">
    <source>
        <dbReference type="ARBA" id="ARBA00022512"/>
    </source>
</evidence>
<comment type="subcellular location">
    <subcellularLocation>
        <location evidence="1">Secreted</location>
        <location evidence="1">Cell wall</location>
    </subcellularLocation>
</comment>
<dbReference type="Gramene" id="TVT97086">
    <property type="protein sequence ID" value="TVT97086"/>
    <property type="gene ID" value="EJB05_57685"/>
</dbReference>
<keyword evidence="6" id="KW-1133">Transmembrane helix</keyword>
<feature type="domain" description="DUF642" evidence="7">
    <location>
        <begin position="99"/>
        <end position="257"/>
    </location>
</feature>
<evidence type="ECO:0000259" key="7">
    <source>
        <dbReference type="Pfam" id="PF04862"/>
    </source>
</evidence>
<keyword evidence="3" id="KW-0964">Secreted</keyword>
<evidence type="ECO:0000256" key="3">
    <source>
        <dbReference type="ARBA" id="ARBA00022525"/>
    </source>
</evidence>
<dbReference type="Gene3D" id="2.60.120.260">
    <property type="entry name" value="Galactose-binding domain-like"/>
    <property type="match status" value="2"/>
</dbReference>
<comment type="caution">
    <text evidence="8">The sequence shown here is derived from an EMBL/GenBank/DDBJ whole genome shotgun (WGS) entry which is preliminary data.</text>
</comment>
<keyword evidence="6" id="KW-0812">Transmembrane</keyword>
<evidence type="ECO:0000313" key="8">
    <source>
        <dbReference type="EMBL" id="TVT97086.1"/>
    </source>
</evidence>
<keyword evidence="5" id="KW-0325">Glycoprotein</keyword>
<evidence type="ECO:0000256" key="6">
    <source>
        <dbReference type="SAM" id="Phobius"/>
    </source>
</evidence>
<evidence type="ECO:0000256" key="4">
    <source>
        <dbReference type="ARBA" id="ARBA00022729"/>
    </source>
</evidence>
<dbReference type="Pfam" id="PF04862">
    <property type="entry name" value="DUF642"/>
    <property type="match status" value="2"/>
</dbReference>
<dbReference type="FunFam" id="2.60.120.260:FF:000031">
    <property type="entry name" value="DUF642 family protein"/>
    <property type="match status" value="1"/>
</dbReference>
<dbReference type="EMBL" id="RWGY01001077">
    <property type="protein sequence ID" value="TVT97086.1"/>
    <property type="molecule type" value="Genomic_DNA"/>
</dbReference>
<dbReference type="InterPro" id="IPR008979">
    <property type="entry name" value="Galactose-bd-like_sf"/>
</dbReference>
<feature type="domain" description="DUF642" evidence="7">
    <location>
        <begin position="269"/>
        <end position="435"/>
    </location>
</feature>
<dbReference type="FunFam" id="2.60.120.260:FF:000091">
    <property type="entry name" value="DUF642 family protein"/>
    <property type="match status" value="1"/>
</dbReference>
<proteinExistence type="predicted"/>
<dbReference type="Proteomes" id="UP000324897">
    <property type="component" value="Unassembled WGS sequence"/>
</dbReference>
<dbReference type="PANTHER" id="PTHR31265">
    <property type="entry name" value="OS02G0527500 PROTEIN-RELATED"/>
    <property type="match status" value="1"/>
</dbReference>